<name>A0AA40CZZ7_9PEZI</name>
<dbReference type="Proteomes" id="UP001174936">
    <property type="component" value="Unassembled WGS sequence"/>
</dbReference>
<reference evidence="1" key="1">
    <citation type="submission" date="2023-06" db="EMBL/GenBank/DDBJ databases">
        <title>Genome-scale phylogeny and comparative genomics of the fungal order Sordariales.</title>
        <authorList>
            <consortium name="Lawrence Berkeley National Laboratory"/>
            <person name="Hensen N."/>
            <person name="Bonometti L."/>
            <person name="Westerberg I."/>
            <person name="Brannstrom I.O."/>
            <person name="Guillou S."/>
            <person name="Cros-Aarteil S."/>
            <person name="Calhoun S."/>
            <person name="Haridas S."/>
            <person name="Kuo A."/>
            <person name="Mondo S."/>
            <person name="Pangilinan J."/>
            <person name="Riley R."/>
            <person name="Labutti K."/>
            <person name="Andreopoulos B."/>
            <person name="Lipzen A."/>
            <person name="Chen C."/>
            <person name="Yanf M."/>
            <person name="Daum C."/>
            <person name="Ng V."/>
            <person name="Clum A."/>
            <person name="Steindorff A."/>
            <person name="Ohm R."/>
            <person name="Martin F."/>
            <person name="Silar P."/>
            <person name="Natvig D."/>
            <person name="Lalanne C."/>
            <person name="Gautier V."/>
            <person name="Ament-Velasquez S.L."/>
            <person name="Kruys A."/>
            <person name="Hutchinson M.I."/>
            <person name="Powell A.J."/>
            <person name="Barry K."/>
            <person name="Miller A.N."/>
            <person name="Grigoriev I.V."/>
            <person name="Debuchy R."/>
            <person name="Gladieux P."/>
            <person name="Thoren M.H."/>
            <person name="Johannesson H."/>
        </authorList>
    </citation>
    <scope>NUCLEOTIDE SEQUENCE</scope>
    <source>
        <strain evidence="1">SMH2532-1</strain>
    </source>
</reference>
<sequence>MSTALTTLKKMQTALSSVLLGSGMEEKKRYHTATTSHGWLEPGPLARSTKTGGCRLPTLEAITSACKACQHDEGRHEVDASTSEKLAADLARPFGQSTGRGFSFTRFRLDRRYRTLTMRQQDVWTPWMAPDHTATLRTLYEIGYILTHADPICQHLQWAEEYPFLIPNMATFGLDSTFSHPIAALDFGSAALPLREVDINKRLQCALFHDTDCTCLGSIAFGALRCCPRCYTDYAVNIVPDTAPGRPKGRLVVFTTWKCLGDGHNRCKWTTHLTSGSEERWHGLGHPYDAFEWGGRRCPNTYEINADEIQQCVALVRESRRETPPNIRMLQSLARGLLIWRRGA</sequence>
<organism evidence="1 2">
    <name type="scientific">Cercophora newfieldiana</name>
    <dbReference type="NCBI Taxonomy" id="92897"/>
    <lineage>
        <taxon>Eukaryota</taxon>
        <taxon>Fungi</taxon>
        <taxon>Dikarya</taxon>
        <taxon>Ascomycota</taxon>
        <taxon>Pezizomycotina</taxon>
        <taxon>Sordariomycetes</taxon>
        <taxon>Sordariomycetidae</taxon>
        <taxon>Sordariales</taxon>
        <taxon>Lasiosphaeriaceae</taxon>
        <taxon>Cercophora</taxon>
    </lineage>
</organism>
<dbReference type="AlphaFoldDB" id="A0AA40CZZ7"/>
<keyword evidence="2" id="KW-1185">Reference proteome</keyword>
<evidence type="ECO:0000313" key="1">
    <source>
        <dbReference type="EMBL" id="KAK0655279.1"/>
    </source>
</evidence>
<proteinExistence type="predicted"/>
<dbReference type="EMBL" id="JAULSV010000001">
    <property type="protein sequence ID" value="KAK0655279.1"/>
    <property type="molecule type" value="Genomic_DNA"/>
</dbReference>
<gene>
    <name evidence="1" type="ORF">B0T16DRAFT_8830</name>
</gene>
<comment type="caution">
    <text evidence="1">The sequence shown here is derived from an EMBL/GenBank/DDBJ whole genome shotgun (WGS) entry which is preliminary data.</text>
</comment>
<protein>
    <submittedName>
        <fullName evidence="1">Uncharacterized protein</fullName>
    </submittedName>
</protein>
<accession>A0AA40CZZ7</accession>
<evidence type="ECO:0000313" key="2">
    <source>
        <dbReference type="Proteomes" id="UP001174936"/>
    </source>
</evidence>